<dbReference type="GO" id="GO:0005737">
    <property type="term" value="C:cytoplasm"/>
    <property type="evidence" value="ECO:0007669"/>
    <property type="project" value="UniProtKB-SubCell"/>
</dbReference>
<comment type="subcellular location">
    <subcellularLocation>
        <location evidence="3">Cytoplasm</location>
    </subcellularLocation>
    <subcellularLocation>
        <location evidence="2">Nucleus</location>
    </subcellularLocation>
</comment>
<dbReference type="eggNOG" id="ENOG502QSP8">
    <property type="taxonomic scope" value="Eukaryota"/>
</dbReference>
<dbReference type="PANTHER" id="PTHR33588">
    <property type="entry name" value="CILIA- AND FLAGELLA-ASSOCIATED PROTEIN 299"/>
    <property type="match status" value="1"/>
</dbReference>
<comment type="function">
    <text evidence="1">May be involved in spermatogenesis.</text>
</comment>
<dbReference type="RefSeq" id="XP_013761728.1">
    <property type="nucleotide sequence ID" value="XM_013906274.1"/>
</dbReference>
<dbReference type="Proteomes" id="UP000054408">
    <property type="component" value="Unassembled WGS sequence"/>
</dbReference>
<dbReference type="OMA" id="FNNYQEY"/>
<evidence type="ECO:0000313" key="8">
    <source>
        <dbReference type="Proteomes" id="UP000054408"/>
    </source>
</evidence>
<dbReference type="EMBL" id="GL349438">
    <property type="protein sequence ID" value="KNC54829.1"/>
    <property type="molecule type" value="Genomic_DNA"/>
</dbReference>
<protein>
    <recommendedName>
        <fullName evidence="4">Cilia- and flagella-associated protein 299</fullName>
    </recommendedName>
</protein>
<organism evidence="7 8">
    <name type="scientific">Thecamonas trahens ATCC 50062</name>
    <dbReference type="NCBI Taxonomy" id="461836"/>
    <lineage>
        <taxon>Eukaryota</taxon>
        <taxon>Apusozoa</taxon>
        <taxon>Apusomonadida</taxon>
        <taxon>Apusomonadidae</taxon>
        <taxon>Thecamonas</taxon>
    </lineage>
</organism>
<dbReference type="InterPro" id="IPR027887">
    <property type="entry name" value="DUF4464"/>
</dbReference>
<evidence type="ECO:0000256" key="5">
    <source>
        <dbReference type="ARBA" id="ARBA00022490"/>
    </source>
</evidence>
<evidence type="ECO:0000256" key="3">
    <source>
        <dbReference type="ARBA" id="ARBA00004496"/>
    </source>
</evidence>
<keyword evidence="6" id="KW-0539">Nucleus</keyword>
<keyword evidence="5" id="KW-0963">Cytoplasm</keyword>
<gene>
    <name evidence="7" type="ORF">AMSG_01682</name>
</gene>
<evidence type="ECO:0000256" key="4">
    <source>
        <dbReference type="ARBA" id="ARBA00021436"/>
    </source>
</evidence>
<evidence type="ECO:0000256" key="2">
    <source>
        <dbReference type="ARBA" id="ARBA00004123"/>
    </source>
</evidence>
<proteinExistence type="predicted"/>
<name>A0A0L0DR85_THETB</name>
<sequence>MAAGTADSLDQFAEYEDYLDSFVLPVDLYYLGDESLARQLVELDVKGPGDLLSRAEFKRLKSDETQRTAKIRNAPKSLAHAGLEGEFRDYPLLVELAQREELVLSGKLATIIFIRHVNRKGQEISGYIDYAHRLKTDNFEEYFALHRVLLPRPSDLSFYNWETQTCTSNATTNFQVIADNEKGLQFKNKRDRKIINVSPEEHPGHSSFRKPLENTQYVQCVLYDHVTRRKS</sequence>
<evidence type="ECO:0000256" key="6">
    <source>
        <dbReference type="ARBA" id="ARBA00023242"/>
    </source>
</evidence>
<dbReference type="AlphaFoldDB" id="A0A0L0DR85"/>
<dbReference type="STRING" id="461836.A0A0L0DR85"/>
<accession>A0A0L0DR85</accession>
<dbReference type="GeneID" id="25561424"/>
<dbReference type="PANTHER" id="PTHR33588:SF1">
    <property type="entry name" value="CILIA- AND FLAGELLA-ASSOCIATED PROTEIN 299"/>
    <property type="match status" value="1"/>
</dbReference>
<evidence type="ECO:0000256" key="1">
    <source>
        <dbReference type="ARBA" id="ARBA00003056"/>
    </source>
</evidence>
<dbReference type="Pfam" id="PF14713">
    <property type="entry name" value="DUF4464"/>
    <property type="match status" value="1"/>
</dbReference>
<dbReference type="OrthoDB" id="2136125at2759"/>
<dbReference type="GO" id="GO:0005634">
    <property type="term" value="C:nucleus"/>
    <property type="evidence" value="ECO:0007669"/>
    <property type="project" value="UniProtKB-SubCell"/>
</dbReference>
<reference evidence="7 8" key="1">
    <citation type="submission" date="2010-05" db="EMBL/GenBank/DDBJ databases">
        <title>The Genome Sequence of Thecamonas trahens ATCC 50062.</title>
        <authorList>
            <consortium name="The Broad Institute Genome Sequencing Platform"/>
            <person name="Russ C."/>
            <person name="Cuomo C."/>
            <person name="Shea T."/>
            <person name="Young S.K."/>
            <person name="Zeng Q."/>
            <person name="Koehrsen M."/>
            <person name="Haas B."/>
            <person name="Borodovsky M."/>
            <person name="Guigo R."/>
            <person name="Alvarado L."/>
            <person name="Berlin A."/>
            <person name="Bochicchio J."/>
            <person name="Borenstein D."/>
            <person name="Chapman S."/>
            <person name="Chen Z."/>
            <person name="Freedman E."/>
            <person name="Gellesch M."/>
            <person name="Goldberg J."/>
            <person name="Griggs A."/>
            <person name="Gujja S."/>
            <person name="Heilman E."/>
            <person name="Heiman D."/>
            <person name="Hepburn T."/>
            <person name="Howarth C."/>
            <person name="Jen D."/>
            <person name="Larson L."/>
            <person name="Mehta T."/>
            <person name="Park D."/>
            <person name="Pearson M."/>
            <person name="Roberts A."/>
            <person name="Saif S."/>
            <person name="Shenoy N."/>
            <person name="Sisk P."/>
            <person name="Stolte C."/>
            <person name="Sykes S."/>
            <person name="Thomson T."/>
            <person name="Walk T."/>
            <person name="White J."/>
            <person name="Yandava C."/>
            <person name="Burger G."/>
            <person name="Gray M.W."/>
            <person name="Holland P.W.H."/>
            <person name="King N."/>
            <person name="Lang F.B.F."/>
            <person name="Roger A.J."/>
            <person name="Ruiz-Trillo I."/>
            <person name="Lander E."/>
            <person name="Nusbaum C."/>
        </authorList>
    </citation>
    <scope>NUCLEOTIDE SEQUENCE [LARGE SCALE GENOMIC DNA]</scope>
    <source>
        <strain evidence="7 8">ATCC 50062</strain>
    </source>
</reference>
<keyword evidence="8" id="KW-1185">Reference proteome</keyword>
<evidence type="ECO:0000313" key="7">
    <source>
        <dbReference type="EMBL" id="KNC54829.1"/>
    </source>
</evidence>